<dbReference type="InterPro" id="IPR029058">
    <property type="entry name" value="AB_hydrolase_fold"/>
</dbReference>
<evidence type="ECO:0000256" key="1">
    <source>
        <dbReference type="ARBA" id="ARBA00022801"/>
    </source>
</evidence>
<gene>
    <name evidence="3" type="ORF">NFI95_02800</name>
</gene>
<organism evidence="3 4">
    <name type="scientific">Endosaccharibacter trunci</name>
    <dbReference type="NCBI Taxonomy" id="2812733"/>
    <lineage>
        <taxon>Bacteria</taxon>
        <taxon>Pseudomonadati</taxon>
        <taxon>Pseudomonadota</taxon>
        <taxon>Alphaproteobacteria</taxon>
        <taxon>Acetobacterales</taxon>
        <taxon>Acetobacteraceae</taxon>
        <taxon>Endosaccharibacter</taxon>
    </lineage>
</organism>
<evidence type="ECO:0000259" key="2">
    <source>
        <dbReference type="Pfam" id="PF02129"/>
    </source>
</evidence>
<dbReference type="EMBL" id="JAMSKV010000002">
    <property type="protein sequence ID" value="MCQ8277380.1"/>
    <property type="molecule type" value="Genomic_DNA"/>
</dbReference>
<dbReference type="InterPro" id="IPR050261">
    <property type="entry name" value="FrsA_esterase"/>
</dbReference>
<name>A0ABT1W4N8_9PROT</name>
<reference evidence="3 4" key="1">
    <citation type="submission" date="2022-06" db="EMBL/GenBank/DDBJ databases">
        <title>Endosaccharibacter gen. nov., sp. nov., endophytic bacteria isolated from sugarcane.</title>
        <authorList>
            <person name="Pitiwittayakul N."/>
            <person name="Yukphan P."/>
            <person name="Charoenyingcharoen P."/>
            <person name="Tanasupawat S."/>
        </authorList>
    </citation>
    <scope>NUCLEOTIDE SEQUENCE [LARGE SCALE GENOMIC DNA]</scope>
    <source>
        <strain evidence="3 4">KSS8</strain>
    </source>
</reference>
<proteinExistence type="predicted"/>
<dbReference type="Proteomes" id="UP001524587">
    <property type="component" value="Unassembled WGS sequence"/>
</dbReference>
<sequence>MSAITKQTVSFPAEGGIELAAWLFLPAGPGPHPGITMAHGYGGTRYHGLEKMAEAFAGAGFAVLLHDHRGFGDSGGTPRQDINPWQQITDWRRCISYLQERPEVDENRIGLWGTSFAGGHSIVLGATDRRLKAVVAQVPTIDGHAAGLRRVPPESIADLEKRFAADEVAQLRGDPPAYQVIVSDDAAKAPSYKAADAVSFYLQPVPEGVWENKVTVRSTRWARMYSPGDFVDRVSPTPLLMIVAKKDHIAVTDLALKAYERALEPKKLVLIDGGHFDPYLDEFAVSSKAAIDWFSAHL</sequence>
<dbReference type="Gene3D" id="1.10.10.800">
    <property type="match status" value="1"/>
</dbReference>
<dbReference type="PANTHER" id="PTHR22946:SF9">
    <property type="entry name" value="POLYKETIDE TRANSFERASE AF380"/>
    <property type="match status" value="1"/>
</dbReference>
<evidence type="ECO:0000313" key="4">
    <source>
        <dbReference type="Proteomes" id="UP001524587"/>
    </source>
</evidence>
<dbReference type="InterPro" id="IPR000383">
    <property type="entry name" value="Xaa-Pro-like_dom"/>
</dbReference>
<dbReference type="Pfam" id="PF02129">
    <property type="entry name" value="Peptidase_S15"/>
    <property type="match status" value="1"/>
</dbReference>
<dbReference type="GO" id="GO:0016787">
    <property type="term" value="F:hydrolase activity"/>
    <property type="evidence" value="ECO:0007669"/>
    <property type="project" value="UniProtKB-KW"/>
</dbReference>
<dbReference type="RefSeq" id="WP_422862831.1">
    <property type="nucleotide sequence ID" value="NZ_JAMSKV010000002.1"/>
</dbReference>
<feature type="domain" description="Xaa-Pro dipeptidyl-peptidase-like" evidence="2">
    <location>
        <begin position="16"/>
        <end position="276"/>
    </location>
</feature>
<dbReference type="SUPFAM" id="SSF53474">
    <property type="entry name" value="alpha/beta-Hydrolases"/>
    <property type="match status" value="1"/>
</dbReference>
<protein>
    <submittedName>
        <fullName evidence="3">Alpha/beta fold hydrolase</fullName>
    </submittedName>
</protein>
<dbReference type="Gene3D" id="3.40.50.1820">
    <property type="entry name" value="alpha/beta hydrolase"/>
    <property type="match status" value="1"/>
</dbReference>
<accession>A0ABT1W4N8</accession>
<keyword evidence="1 3" id="KW-0378">Hydrolase</keyword>
<evidence type="ECO:0000313" key="3">
    <source>
        <dbReference type="EMBL" id="MCQ8277380.1"/>
    </source>
</evidence>
<keyword evidence="4" id="KW-1185">Reference proteome</keyword>
<comment type="caution">
    <text evidence="3">The sequence shown here is derived from an EMBL/GenBank/DDBJ whole genome shotgun (WGS) entry which is preliminary data.</text>
</comment>
<dbReference type="PANTHER" id="PTHR22946">
    <property type="entry name" value="DIENELACTONE HYDROLASE DOMAIN-CONTAINING PROTEIN-RELATED"/>
    <property type="match status" value="1"/>
</dbReference>